<organism evidence="1 2">
    <name type="scientific">Pan troglodytes</name>
    <name type="common">Chimpanzee</name>
    <dbReference type="NCBI Taxonomy" id="9598"/>
    <lineage>
        <taxon>Eukaryota</taxon>
        <taxon>Metazoa</taxon>
        <taxon>Chordata</taxon>
        <taxon>Craniata</taxon>
        <taxon>Vertebrata</taxon>
        <taxon>Euteleostomi</taxon>
        <taxon>Mammalia</taxon>
        <taxon>Eutheria</taxon>
        <taxon>Euarchontoglires</taxon>
        <taxon>Primates</taxon>
        <taxon>Haplorrhini</taxon>
        <taxon>Catarrhini</taxon>
        <taxon>Hominidae</taxon>
        <taxon>Pan</taxon>
    </lineage>
</organism>
<proteinExistence type="predicted"/>
<sequence>VALRICVTYTPALPIGLCTRCCLCLEQSPSWCHCLRGVSFLTFHLHQSVPLGDRDSLLMFTRQAGRFMEGSKAGRSRGRLCLSQALRVTVRGAFVSLWFAAGTGDRERNKGDKGVQTGVGLSQEAEDVDVSRARRVTDAPQGTLCGTGNRNSGSQSARAVGIAHLGEAFRVGVEQAISSCPEEVHGRHGLSMEIMWARMDVALRSPGRGLLAGAGALCMTLAESSCPDYERGRRACLTPHRHPTPHCSTWGLPLRVAGSWLTVVTVEALGGWRMEVRRTGQVGPTMHPPPVSGASPLLLHHLLLLLLIIIITC</sequence>
<dbReference type="Bgee" id="ENSPTRG00000003994">
    <property type="expression patterns" value="Expressed in multicellular organism"/>
</dbReference>
<dbReference type="InParanoid" id="A0A2J8QAI4"/>
<accession>H2Q4B0</accession>
<protein>
    <submittedName>
        <fullName evidence="1">Myeloma overexpressed</fullName>
    </submittedName>
</protein>
<reference evidence="1 2" key="1">
    <citation type="journal article" date="2005" name="Nature">
        <title>Initial sequence of the chimpanzee genome and comparison with the human genome.</title>
        <authorList>
            <consortium name="Chimpanzee sequencing and analysis consortium"/>
        </authorList>
    </citation>
    <scope>NUCLEOTIDE SEQUENCE [LARGE SCALE GENOMIC DNA]</scope>
</reference>
<evidence type="ECO:0000313" key="1">
    <source>
        <dbReference type="Ensembl" id="ENSPTRP00000006873.4"/>
    </source>
</evidence>
<dbReference type="Ensembl" id="ENSPTRT00000007450.5">
    <property type="protein sequence ID" value="ENSPTRP00000006873.4"/>
    <property type="gene ID" value="ENSPTRG00000003994.5"/>
</dbReference>
<reference evidence="1" key="2">
    <citation type="submission" date="2025-08" db="UniProtKB">
        <authorList>
            <consortium name="Ensembl"/>
        </authorList>
    </citation>
    <scope>IDENTIFICATION</scope>
</reference>
<evidence type="ECO:0000313" key="2">
    <source>
        <dbReference type="Proteomes" id="UP000002277"/>
    </source>
</evidence>
<dbReference type="STRING" id="9598.ENSPTRP00000006873"/>
<dbReference type="AlphaFoldDB" id="A0A2J8QAI4"/>
<reference evidence="1" key="3">
    <citation type="submission" date="2025-09" db="UniProtKB">
        <authorList>
            <consortium name="Ensembl"/>
        </authorList>
    </citation>
    <scope>IDENTIFICATION</scope>
</reference>
<gene>
    <name evidence="1" type="primary">MYEOV</name>
</gene>
<keyword evidence="2" id="KW-1185">Reference proteome</keyword>
<dbReference type="Proteomes" id="UP000002277">
    <property type="component" value="Chromosome 11"/>
</dbReference>
<dbReference type="FunCoup" id="A0A2J8QAI4">
    <property type="interactions" value="3"/>
</dbReference>
<dbReference type="GeneTree" id="ENSGT00400000022774"/>
<dbReference type="OMA" id="SLMFIRQ"/>
<dbReference type="EMBL" id="AACZ04016247">
    <property type="status" value="NOT_ANNOTATED_CDS"/>
    <property type="molecule type" value="Genomic_DNA"/>
</dbReference>
<dbReference type="PaxDb" id="9598-ENSPTRP00000006873"/>
<name>A0A2J8QAI4_PANTR</name>
<accession>A0A2J8QAI4</accession>